<dbReference type="AlphaFoldDB" id="A0A2W5V133"/>
<dbReference type="Proteomes" id="UP000249061">
    <property type="component" value="Unassembled WGS sequence"/>
</dbReference>
<feature type="transmembrane region" description="Helical" evidence="1">
    <location>
        <begin position="7"/>
        <end position="25"/>
    </location>
</feature>
<dbReference type="Pfam" id="PF14325">
    <property type="entry name" value="DUF4383"/>
    <property type="match status" value="1"/>
</dbReference>
<reference evidence="2 3" key="1">
    <citation type="submission" date="2017-08" db="EMBL/GenBank/DDBJ databases">
        <title>Infants hospitalized years apart are colonized by the same room-sourced microbial strains.</title>
        <authorList>
            <person name="Brooks B."/>
            <person name="Olm M.R."/>
            <person name="Firek B.A."/>
            <person name="Baker R."/>
            <person name="Thomas B.C."/>
            <person name="Morowitz M.J."/>
            <person name="Banfield J.F."/>
        </authorList>
    </citation>
    <scope>NUCLEOTIDE SEQUENCE [LARGE SCALE GENOMIC DNA]</scope>
    <source>
        <strain evidence="2">S2_003_000_R2_14</strain>
    </source>
</reference>
<feature type="transmembrane region" description="Helical" evidence="1">
    <location>
        <begin position="97"/>
        <end position="116"/>
    </location>
</feature>
<proteinExistence type="predicted"/>
<evidence type="ECO:0000256" key="1">
    <source>
        <dbReference type="SAM" id="Phobius"/>
    </source>
</evidence>
<organism evidence="2 3">
    <name type="scientific">Archangium gephyra</name>
    <dbReference type="NCBI Taxonomy" id="48"/>
    <lineage>
        <taxon>Bacteria</taxon>
        <taxon>Pseudomonadati</taxon>
        <taxon>Myxococcota</taxon>
        <taxon>Myxococcia</taxon>
        <taxon>Myxococcales</taxon>
        <taxon>Cystobacterineae</taxon>
        <taxon>Archangiaceae</taxon>
        <taxon>Archangium</taxon>
    </lineage>
</organism>
<keyword evidence="1" id="KW-1133">Transmembrane helix</keyword>
<accession>A0A2W5V133</accession>
<feature type="transmembrane region" description="Helical" evidence="1">
    <location>
        <begin position="37"/>
        <end position="54"/>
    </location>
</feature>
<evidence type="ECO:0000313" key="2">
    <source>
        <dbReference type="EMBL" id="PZR09394.1"/>
    </source>
</evidence>
<keyword evidence="1" id="KW-0812">Transmembrane</keyword>
<dbReference type="EMBL" id="QFQP01000021">
    <property type="protein sequence ID" value="PZR09394.1"/>
    <property type="molecule type" value="Genomic_DNA"/>
</dbReference>
<gene>
    <name evidence="2" type="ORF">DI536_22720</name>
</gene>
<feature type="transmembrane region" description="Helical" evidence="1">
    <location>
        <begin position="66"/>
        <end position="85"/>
    </location>
</feature>
<comment type="caution">
    <text evidence="2">The sequence shown here is derived from an EMBL/GenBank/DDBJ whole genome shotgun (WGS) entry which is preliminary data.</text>
</comment>
<name>A0A2W5V133_9BACT</name>
<evidence type="ECO:0000313" key="3">
    <source>
        <dbReference type="Proteomes" id="UP000249061"/>
    </source>
</evidence>
<protein>
    <recommendedName>
        <fullName evidence="4">DUF4383 domain-containing protein</fullName>
    </recommendedName>
</protein>
<keyword evidence="1" id="KW-0472">Membrane</keyword>
<evidence type="ECO:0008006" key="4">
    <source>
        <dbReference type="Google" id="ProtNLM"/>
    </source>
</evidence>
<sequence>MPVNAAVARVFSVVLVFVGVLGFVLPPSMAMTSGAPAYNVFHLVFGVIGFVCAASNKQHLARAFNVGFGVIDLLQAVASFLHLWPEQHFRWTRVDDVLHVVIGAALLTIGLFADSASAKLASPERKAG</sequence>